<evidence type="ECO:0000313" key="12">
    <source>
        <dbReference type="EMBL" id="CCH40513.1"/>
    </source>
</evidence>
<dbReference type="STRING" id="1206466.K0KH62"/>
<evidence type="ECO:0000256" key="4">
    <source>
        <dbReference type="ARBA" id="ARBA00022776"/>
    </source>
</evidence>
<reference evidence="12 13" key="1">
    <citation type="journal article" date="2012" name="Eukaryot. Cell">
        <title>Draft genome sequence of Wickerhamomyces ciferrii NRRL Y-1031 F-60-10.</title>
        <authorList>
            <person name="Schneider J."/>
            <person name="Andrea H."/>
            <person name="Blom J."/>
            <person name="Jaenicke S."/>
            <person name="Ruckert C."/>
            <person name="Schorsch C."/>
            <person name="Szczepanowski R."/>
            <person name="Farwick M."/>
            <person name="Goesmann A."/>
            <person name="Puhler A."/>
            <person name="Schaffer S."/>
            <person name="Tauch A."/>
            <person name="Kohler T."/>
            <person name="Brinkrolf K."/>
        </authorList>
    </citation>
    <scope>NUCLEOTIDE SEQUENCE [LARGE SCALE GENOMIC DNA]</scope>
    <source>
        <strain evidence="13">ATCC 14091 / BCRC 22168 / CBS 111 / JCM 3599 / NBRC 0793 / NRRL Y-1031 F-60-10</strain>
    </source>
</reference>
<evidence type="ECO:0000313" key="13">
    <source>
        <dbReference type="Proteomes" id="UP000009328"/>
    </source>
</evidence>
<evidence type="ECO:0000256" key="2">
    <source>
        <dbReference type="ARBA" id="ARBA00022454"/>
    </source>
</evidence>
<dbReference type="EMBL" id="CAIF01000001">
    <property type="protein sequence ID" value="CCH40513.1"/>
    <property type="molecule type" value="Genomic_DNA"/>
</dbReference>
<dbReference type="FunCoup" id="K0KH62">
    <property type="interactions" value="134"/>
</dbReference>
<evidence type="ECO:0000256" key="10">
    <source>
        <dbReference type="RuleBase" id="RU368011"/>
    </source>
</evidence>
<gene>
    <name evidence="12" type="ORF">BN7_46</name>
</gene>
<evidence type="ECO:0000256" key="6">
    <source>
        <dbReference type="ARBA" id="ARBA00023054"/>
    </source>
</evidence>
<keyword evidence="2 10" id="KW-0158">Chromosome</keyword>
<dbReference type="SUPFAM" id="SSF143026">
    <property type="entry name" value="Kinetochore globular domain"/>
    <property type="match status" value="1"/>
</dbReference>
<comment type="subcellular location">
    <subcellularLocation>
        <location evidence="10">Nucleus</location>
    </subcellularLocation>
    <subcellularLocation>
        <location evidence="10">Chromosome</location>
        <location evidence="10">Centromere</location>
        <location evidence="10">Kinetochore</location>
    </subcellularLocation>
</comment>
<evidence type="ECO:0000256" key="7">
    <source>
        <dbReference type="ARBA" id="ARBA00023242"/>
    </source>
</evidence>
<evidence type="ECO:0000256" key="11">
    <source>
        <dbReference type="SAM" id="Coils"/>
    </source>
</evidence>
<dbReference type="GO" id="GO:0005634">
    <property type="term" value="C:nucleus"/>
    <property type="evidence" value="ECO:0007669"/>
    <property type="project" value="UniProtKB-SubCell"/>
</dbReference>
<keyword evidence="8 10" id="KW-0131">Cell cycle</keyword>
<keyword evidence="7 10" id="KW-0539">Nucleus</keyword>
<dbReference type="AlphaFoldDB" id="K0KH62"/>
<dbReference type="InterPro" id="IPR038066">
    <property type="entry name" value="Spc24_Fungi_globular_sf"/>
</dbReference>
<evidence type="ECO:0000256" key="1">
    <source>
        <dbReference type="ARBA" id="ARBA00007804"/>
    </source>
</evidence>
<protein>
    <recommendedName>
        <fullName evidence="10">Kinetochore protein Spc24</fullName>
    </recommendedName>
</protein>
<sequence>MLHLAPAELIRDTIEGFNIDTDLDTIDRINENLNILINEREEILKIEQNQLKLLSDQLNQNSLNLNSLENSNNRLEIKSSIKQNQSKELSINKNLRELTTQKQDLSTSLSLLLDEFNELNIKINNLENLKKIDELDEMDKNTLKLSIYEKFGIKTNEKSELIIYNKEKNFNDYLNFGDEKLSDFFISNYIWDKIE</sequence>
<dbReference type="PANTHER" id="PTHR22142:SF2">
    <property type="entry name" value="KINETOCHORE PROTEIN SPC24"/>
    <property type="match status" value="1"/>
</dbReference>
<accession>K0KH62</accession>
<organism evidence="12 13">
    <name type="scientific">Wickerhamomyces ciferrii (strain ATCC 14091 / BCRC 22168 / CBS 111 / JCM 3599 / NBRC 0793 / NRRL Y-1031 F-60-10)</name>
    <name type="common">Yeast</name>
    <name type="synonym">Pichia ciferrii</name>
    <dbReference type="NCBI Taxonomy" id="1206466"/>
    <lineage>
        <taxon>Eukaryota</taxon>
        <taxon>Fungi</taxon>
        <taxon>Dikarya</taxon>
        <taxon>Ascomycota</taxon>
        <taxon>Saccharomycotina</taxon>
        <taxon>Saccharomycetes</taxon>
        <taxon>Phaffomycetales</taxon>
        <taxon>Wickerhamomycetaceae</taxon>
        <taxon>Wickerhamomyces</taxon>
    </lineage>
</organism>
<keyword evidence="4 10" id="KW-0498">Mitosis</keyword>
<dbReference type="Gene3D" id="3.30.160.430">
    <property type="match status" value="1"/>
</dbReference>
<comment type="caution">
    <text evidence="12">The sequence shown here is derived from an EMBL/GenBank/DDBJ whole genome shotgun (WGS) entry which is preliminary data.</text>
</comment>
<feature type="coiled-coil region" evidence="11">
    <location>
        <begin position="26"/>
        <end position="129"/>
    </location>
</feature>
<comment type="function">
    <text evidence="10">Acts as a component of the essential kinetochore-associated NDC80 complex, which is required for chromosome segregation and spindle checkpoint activity.</text>
</comment>
<evidence type="ECO:0000256" key="5">
    <source>
        <dbReference type="ARBA" id="ARBA00022838"/>
    </source>
</evidence>
<evidence type="ECO:0000256" key="8">
    <source>
        <dbReference type="ARBA" id="ARBA00023306"/>
    </source>
</evidence>
<proteinExistence type="inferred from homology"/>
<dbReference type="GO" id="GO:0007059">
    <property type="term" value="P:chromosome segregation"/>
    <property type="evidence" value="ECO:0007669"/>
    <property type="project" value="TreeGrafter"/>
</dbReference>
<dbReference type="InParanoid" id="K0KH62"/>
<dbReference type="Pfam" id="PF08286">
    <property type="entry name" value="Spc24"/>
    <property type="match status" value="1"/>
</dbReference>
<dbReference type="PANTHER" id="PTHR22142">
    <property type="match status" value="1"/>
</dbReference>
<keyword evidence="6 11" id="KW-0175">Coiled coil</keyword>
<dbReference type="GO" id="GO:0031262">
    <property type="term" value="C:Ndc80 complex"/>
    <property type="evidence" value="ECO:0007669"/>
    <property type="project" value="TreeGrafter"/>
</dbReference>
<name>K0KH62_WICCF</name>
<dbReference type="GO" id="GO:0051301">
    <property type="term" value="P:cell division"/>
    <property type="evidence" value="ECO:0007669"/>
    <property type="project" value="UniProtKB-UniRule"/>
</dbReference>
<dbReference type="GO" id="GO:0008017">
    <property type="term" value="F:microtubule binding"/>
    <property type="evidence" value="ECO:0007669"/>
    <property type="project" value="TreeGrafter"/>
</dbReference>
<comment type="similarity">
    <text evidence="1 10">Belongs to the SPC24 family.</text>
</comment>
<keyword evidence="5 10" id="KW-0995">Kinetochore</keyword>
<dbReference type="HOGENOM" id="CLU_091441_0_0_1"/>
<evidence type="ECO:0000256" key="3">
    <source>
        <dbReference type="ARBA" id="ARBA00022618"/>
    </source>
</evidence>
<keyword evidence="3 10" id="KW-0132">Cell division</keyword>
<keyword evidence="9 10" id="KW-0137">Centromere</keyword>
<keyword evidence="13" id="KW-1185">Reference proteome</keyword>
<dbReference type="CDD" id="cd11565">
    <property type="entry name" value="RWD_Spc24"/>
    <property type="match status" value="1"/>
</dbReference>
<comment type="subunit">
    <text evidence="10">Component of the NDC80 complex.</text>
</comment>
<evidence type="ECO:0000256" key="9">
    <source>
        <dbReference type="ARBA" id="ARBA00023328"/>
    </source>
</evidence>
<dbReference type="Proteomes" id="UP000009328">
    <property type="component" value="Unassembled WGS sequence"/>
</dbReference>
<dbReference type="InterPro" id="IPR013252">
    <property type="entry name" value="Ndc80_Spc24"/>
</dbReference>